<organism evidence="1 2">
    <name type="scientific">Vibrio splendidus</name>
    <dbReference type="NCBI Taxonomy" id="29497"/>
    <lineage>
        <taxon>Bacteria</taxon>
        <taxon>Pseudomonadati</taxon>
        <taxon>Pseudomonadota</taxon>
        <taxon>Gammaproteobacteria</taxon>
        <taxon>Vibrionales</taxon>
        <taxon>Vibrionaceae</taxon>
        <taxon>Vibrio</taxon>
    </lineage>
</organism>
<protein>
    <submittedName>
        <fullName evidence="1">Uncharacterized protein</fullName>
    </submittedName>
</protein>
<name>A0A0P6YSW0_VIBSP</name>
<comment type="caution">
    <text evidence="1">The sequence shown here is derived from an EMBL/GenBank/DDBJ whole genome shotgun (WGS) entry which is preliminary data.</text>
</comment>
<dbReference type="Proteomes" id="UP000244080">
    <property type="component" value="Unassembled WGS sequence"/>
</dbReference>
<dbReference type="RefSeq" id="WP_017087308.1">
    <property type="nucleotide sequence ID" value="NZ_AP025509.1"/>
</dbReference>
<dbReference type="AlphaFoldDB" id="A0A0P6YSW0"/>
<dbReference type="EMBL" id="PIGA01000002">
    <property type="protein sequence ID" value="PTP22780.1"/>
    <property type="molecule type" value="Genomic_DNA"/>
</dbReference>
<dbReference type="GeneID" id="72399764"/>
<sequence>MTTFQYYFHQLPCFDCKKTTVSTDLGWLTPAMKEDVIAQLTATLAQGEITPDLSANVVCTKEEAREYLLLNFFGYSEEELVSEIEADDEKEVADEIAELLEEGEDTITFEHEIALQCCAGCDVVEDESN</sequence>
<gene>
    <name evidence="1" type="ORF">CWO36_01260</name>
</gene>
<proteinExistence type="predicted"/>
<evidence type="ECO:0000313" key="1">
    <source>
        <dbReference type="EMBL" id="PTP22780.1"/>
    </source>
</evidence>
<evidence type="ECO:0000313" key="2">
    <source>
        <dbReference type="Proteomes" id="UP000244080"/>
    </source>
</evidence>
<reference evidence="1 2" key="1">
    <citation type="submission" date="2017-11" db="EMBL/GenBank/DDBJ databases">
        <title>Population delineation of vibrios coincides with oyster pathogenicity.</title>
        <authorList>
            <person name="Bruto M."/>
            <person name="Labreuche Y."/>
            <person name="James A."/>
            <person name="Piel D."/>
            <person name="Chenivesse S."/>
            <person name="Petton B."/>
            <person name="Polz M.F."/>
            <person name="Le Roux F."/>
        </authorList>
    </citation>
    <scope>NUCLEOTIDE SEQUENCE [LARGE SCALE GENOMIC DNA]</scope>
    <source>
        <strain evidence="1 2">1F_55</strain>
    </source>
</reference>
<accession>A0A0P6YSW0</accession>